<dbReference type="PANTHER" id="PTHR13191:SF0">
    <property type="entry name" value="RIBOSOMAL RNA-PROCESSING PROTEIN 7 HOMOLOG A-RELATED"/>
    <property type="match status" value="1"/>
</dbReference>
<evidence type="ECO:0000256" key="1">
    <source>
        <dbReference type="ARBA" id="ARBA00006110"/>
    </source>
</evidence>
<feature type="domain" description="RRM" evidence="4">
    <location>
        <begin position="48"/>
        <end position="132"/>
    </location>
</feature>
<organism evidence="5 6">
    <name type="scientific">Engystomops pustulosus</name>
    <name type="common">Tungara frog</name>
    <name type="synonym">Physalaemus pustulosus</name>
    <dbReference type="NCBI Taxonomy" id="76066"/>
    <lineage>
        <taxon>Eukaryota</taxon>
        <taxon>Metazoa</taxon>
        <taxon>Chordata</taxon>
        <taxon>Craniata</taxon>
        <taxon>Vertebrata</taxon>
        <taxon>Euteleostomi</taxon>
        <taxon>Amphibia</taxon>
        <taxon>Batrachia</taxon>
        <taxon>Anura</taxon>
        <taxon>Neobatrachia</taxon>
        <taxon>Hyloidea</taxon>
        <taxon>Leptodactylidae</taxon>
        <taxon>Leiuperinae</taxon>
        <taxon>Engystomops</taxon>
    </lineage>
</organism>
<dbReference type="GO" id="GO:0006364">
    <property type="term" value="P:rRNA processing"/>
    <property type="evidence" value="ECO:0007669"/>
    <property type="project" value="TreeGrafter"/>
</dbReference>
<keyword evidence="2" id="KW-0694">RNA-binding</keyword>
<dbReference type="Pfam" id="PF12923">
    <property type="entry name" value="RRP7"/>
    <property type="match status" value="1"/>
</dbReference>
<dbReference type="CDD" id="cd12951">
    <property type="entry name" value="RRP7_Rrp7A"/>
    <property type="match status" value="1"/>
</dbReference>
<name>A0AAV7A526_ENGPU</name>
<keyword evidence="6" id="KW-1185">Reference proteome</keyword>
<dbReference type="Pfam" id="PF00076">
    <property type="entry name" value="RRM_1"/>
    <property type="match status" value="1"/>
</dbReference>
<feature type="coiled-coil region" evidence="3">
    <location>
        <begin position="233"/>
        <end position="260"/>
    </location>
</feature>
<dbReference type="EMBL" id="WNYA01000009">
    <property type="protein sequence ID" value="KAG8556372.1"/>
    <property type="molecule type" value="Genomic_DNA"/>
</dbReference>
<dbReference type="Gene3D" id="6.10.250.1770">
    <property type="match status" value="1"/>
</dbReference>
<dbReference type="Proteomes" id="UP000824782">
    <property type="component" value="Unassembled WGS sequence"/>
</dbReference>
<dbReference type="InterPro" id="IPR040446">
    <property type="entry name" value="RRP7"/>
</dbReference>
<dbReference type="InterPro" id="IPR034890">
    <property type="entry name" value="Rrp7A_RRM"/>
</dbReference>
<dbReference type="GO" id="GO:0032545">
    <property type="term" value="C:CURI complex"/>
    <property type="evidence" value="ECO:0007669"/>
    <property type="project" value="TreeGrafter"/>
</dbReference>
<dbReference type="GO" id="GO:0034456">
    <property type="term" value="C:UTP-C complex"/>
    <property type="evidence" value="ECO:0007669"/>
    <property type="project" value="TreeGrafter"/>
</dbReference>
<dbReference type="SUPFAM" id="SSF54928">
    <property type="entry name" value="RNA-binding domain, RBD"/>
    <property type="match status" value="1"/>
</dbReference>
<dbReference type="InterPro" id="IPR035979">
    <property type="entry name" value="RBD_domain_sf"/>
</dbReference>
<comment type="caution">
    <text evidence="5">The sequence shown here is derived from an EMBL/GenBank/DDBJ whole genome shotgun (WGS) entry which is preliminary data.</text>
</comment>
<dbReference type="GO" id="GO:0000028">
    <property type="term" value="P:ribosomal small subunit assembly"/>
    <property type="evidence" value="ECO:0007669"/>
    <property type="project" value="TreeGrafter"/>
</dbReference>
<evidence type="ECO:0000259" key="4">
    <source>
        <dbReference type="PROSITE" id="PS50102"/>
    </source>
</evidence>
<dbReference type="Gene3D" id="3.30.70.330">
    <property type="match status" value="1"/>
</dbReference>
<evidence type="ECO:0000256" key="2">
    <source>
        <dbReference type="PROSITE-ProRule" id="PRU00176"/>
    </source>
</evidence>
<gene>
    <name evidence="5" type="ORF">GDO81_018046</name>
</gene>
<dbReference type="InterPro" id="IPR012677">
    <property type="entry name" value="Nucleotide-bd_a/b_plait_sf"/>
</dbReference>
<dbReference type="CDD" id="cd12294">
    <property type="entry name" value="RRM_Rrp7A"/>
    <property type="match status" value="1"/>
</dbReference>
<reference evidence="5" key="1">
    <citation type="thesis" date="2020" institute="ProQuest LLC" country="789 East Eisenhower Parkway, Ann Arbor, MI, USA">
        <title>Comparative Genomics and Chromosome Evolution.</title>
        <authorList>
            <person name="Mudd A.B."/>
        </authorList>
    </citation>
    <scope>NUCLEOTIDE SEQUENCE</scope>
    <source>
        <strain evidence="5">237g6f4</strain>
        <tissue evidence="5">Blood</tissue>
    </source>
</reference>
<keyword evidence="3" id="KW-0175">Coiled coil</keyword>
<evidence type="ECO:0000313" key="6">
    <source>
        <dbReference type="Proteomes" id="UP000824782"/>
    </source>
</evidence>
<accession>A0AAV7A526</accession>
<dbReference type="AlphaFoldDB" id="A0AAV7A526"/>
<dbReference type="PANTHER" id="PTHR13191">
    <property type="entry name" value="RIBOSOMAL RNA PROCESSING PROTEIN 7-RELATED"/>
    <property type="match status" value="1"/>
</dbReference>
<protein>
    <recommendedName>
        <fullName evidence="4">RRM domain-containing protein</fullName>
    </recommendedName>
</protein>
<proteinExistence type="inferred from homology"/>
<dbReference type="InterPro" id="IPR000504">
    <property type="entry name" value="RRM_dom"/>
</dbReference>
<dbReference type="PROSITE" id="PS50102">
    <property type="entry name" value="RRM"/>
    <property type="match status" value="1"/>
</dbReference>
<dbReference type="InterPro" id="IPR024326">
    <property type="entry name" value="RRP7_C"/>
</dbReference>
<comment type="similarity">
    <text evidence="1">Belongs to the RRP7 family.</text>
</comment>
<evidence type="ECO:0000313" key="5">
    <source>
        <dbReference type="EMBL" id="KAG8556372.1"/>
    </source>
</evidence>
<dbReference type="GO" id="GO:0003723">
    <property type="term" value="F:RNA binding"/>
    <property type="evidence" value="ECO:0007669"/>
    <property type="project" value="UniProtKB-UniRule"/>
</dbReference>
<sequence length="266" mass="30786">MAPSKAVPTLEAADGYIAVPVRFSEEKAPHHCFYATQEHLDDTRPRNRTLFVINIPGYITEDALSEAFSSYGSVESVEILDKPGCRVGKPAKRSTHFNQKMSKGFKVAYIVFKKEFGIEKFSSALVISKEDNFIKAGIEKWISDYEASFIDVAALQAEIDKYMDKYDGKEKKKEVKAKEKEGVADKEGWITVTRKGRRPGTVRTEAMNSRLIEKERKKRAQKELINFYTWQQRTKTKEHLDELRKKFEEDKQKIALMRAQRKFRPY</sequence>
<evidence type="ECO:0000256" key="3">
    <source>
        <dbReference type="SAM" id="Coils"/>
    </source>
</evidence>